<reference evidence="1 2" key="1">
    <citation type="journal article" date="2012" name="New Phytol.">
        <title>Insight into trade-off between wood decay and parasitism from the genome of a fungal forest pathogen.</title>
        <authorList>
            <person name="Olson A."/>
            <person name="Aerts A."/>
            <person name="Asiegbu F."/>
            <person name="Belbahri L."/>
            <person name="Bouzid O."/>
            <person name="Broberg A."/>
            <person name="Canback B."/>
            <person name="Coutinho P.M."/>
            <person name="Cullen D."/>
            <person name="Dalman K."/>
            <person name="Deflorio G."/>
            <person name="van Diepen L.T."/>
            <person name="Dunand C."/>
            <person name="Duplessis S."/>
            <person name="Durling M."/>
            <person name="Gonthier P."/>
            <person name="Grimwood J."/>
            <person name="Fossdal C.G."/>
            <person name="Hansson D."/>
            <person name="Henrissat B."/>
            <person name="Hietala A."/>
            <person name="Himmelstrand K."/>
            <person name="Hoffmeister D."/>
            <person name="Hogberg N."/>
            <person name="James T.Y."/>
            <person name="Karlsson M."/>
            <person name="Kohler A."/>
            <person name="Kues U."/>
            <person name="Lee Y.H."/>
            <person name="Lin Y.C."/>
            <person name="Lind M."/>
            <person name="Lindquist E."/>
            <person name="Lombard V."/>
            <person name="Lucas S."/>
            <person name="Lunden K."/>
            <person name="Morin E."/>
            <person name="Murat C."/>
            <person name="Park J."/>
            <person name="Raffaello T."/>
            <person name="Rouze P."/>
            <person name="Salamov A."/>
            <person name="Schmutz J."/>
            <person name="Solheim H."/>
            <person name="Stahlberg J."/>
            <person name="Velez H."/>
            <person name="de Vries R.P."/>
            <person name="Wiebenga A."/>
            <person name="Woodward S."/>
            <person name="Yakovlev I."/>
            <person name="Garbelotto M."/>
            <person name="Martin F."/>
            <person name="Grigoriev I.V."/>
            <person name="Stenlid J."/>
        </authorList>
    </citation>
    <scope>NUCLEOTIDE SEQUENCE [LARGE SCALE GENOMIC DNA]</scope>
    <source>
        <strain evidence="1 2">TC 32-1</strain>
    </source>
</reference>
<proteinExistence type="predicted"/>
<dbReference type="GeneID" id="20668546"/>
<dbReference type="AlphaFoldDB" id="W4JVP3"/>
<dbReference type="EMBL" id="KI925464">
    <property type="protein sequence ID" value="ETW76931.1"/>
    <property type="molecule type" value="Genomic_DNA"/>
</dbReference>
<dbReference type="KEGG" id="hir:HETIRDRAFT_174968"/>
<dbReference type="Proteomes" id="UP000030671">
    <property type="component" value="Unassembled WGS sequence"/>
</dbReference>
<organism evidence="1 2">
    <name type="scientific">Heterobasidion irregulare (strain TC 32-1)</name>
    <dbReference type="NCBI Taxonomy" id="747525"/>
    <lineage>
        <taxon>Eukaryota</taxon>
        <taxon>Fungi</taxon>
        <taxon>Dikarya</taxon>
        <taxon>Basidiomycota</taxon>
        <taxon>Agaricomycotina</taxon>
        <taxon>Agaricomycetes</taxon>
        <taxon>Russulales</taxon>
        <taxon>Bondarzewiaceae</taxon>
        <taxon>Heterobasidion</taxon>
        <taxon>Heterobasidion annosum species complex</taxon>
    </lineage>
</organism>
<evidence type="ECO:0000313" key="1">
    <source>
        <dbReference type="EMBL" id="ETW76931.1"/>
    </source>
</evidence>
<dbReference type="HOGENOM" id="CLU_2469374_0_0_1"/>
<protein>
    <submittedName>
        <fullName evidence="1">Uncharacterized protein</fullName>
    </submittedName>
</protein>
<name>W4JVP3_HETIT</name>
<evidence type="ECO:0000313" key="2">
    <source>
        <dbReference type="Proteomes" id="UP000030671"/>
    </source>
</evidence>
<accession>W4JVP3</accession>
<dbReference type="RefSeq" id="XP_009551791.1">
    <property type="nucleotide sequence ID" value="XM_009553496.1"/>
</dbReference>
<gene>
    <name evidence="1" type="ORF">HETIRDRAFT_174968</name>
</gene>
<sequence>MEYTPSLAIPICSSTLGDLLIAKFSKIRLRKSRKQSRCLLVPHIVSDINRSIVRDRPCILNVRLPKSVSTQILVASHDVEMLLQSLAW</sequence>
<dbReference type="InParanoid" id="W4JVP3"/>
<keyword evidence="2" id="KW-1185">Reference proteome</keyword>